<keyword evidence="12" id="KW-0443">Lipid metabolism</keyword>
<dbReference type="PROSITE" id="PS50095">
    <property type="entry name" value="PLAT"/>
    <property type="match status" value="1"/>
</dbReference>
<comment type="catalytic activity">
    <reaction evidence="22">
        <text>a 1,2-diacyl-3-O-(beta-D-galactosyl)-sn-glycerol + 2 H2O = 3-beta-D-galactosyl-sn-glycerol + 2 a fatty acid + 2 H(+)</text>
        <dbReference type="Rhea" id="RHEA:13189"/>
        <dbReference type="ChEBI" id="CHEBI:15377"/>
        <dbReference type="ChEBI" id="CHEBI:15378"/>
        <dbReference type="ChEBI" id="CHEBI:15754"/>
        <dbReference type="ChEBI" id="CHEBI:17615"/>
        <dbReference type="ChEBI" id="CHEBI:28868"/>
        <dbReference type="EC" id="3.1.1.26"/>
    </reaction>
    <physiologicalReaction direction="left-to-right" evidence="22">
        <dbReference type="Rhea" id="RHEA:13190"/>
    </physiologicalReaction>
</comment>
<comment type="caution">
    <text evidence="49">The sequence shown here is derived from an EMBL/GenBank/DDBJ whole genome shotgun (WGS) entry which is preliminary data.</text>
</comment>
<comment type="catalytic activity">
    <reaction evidence="28">
        <text>(9Z-octadecenoyl)-glycerol + H2O = glycerol + (9Z)-octadecenoate + H(+)</text>
        <dbReference type="Rhea" id="RHEA:39955"/>
        <dbReference type="ChEBI" id="CHEBI:15377"/>
        <dbReference type="ChEBI" id="CHEBI:15378"/>
        <dbReference type="ChEBI" id="CHEBI:17754"/>
        <dbReference type="ChEBI" id="CHEBI:30823"/>
        <dbReference type="ChEBI" id="CHEBI:75937"/>
    </reaction>
    <physiologicalReaction direction="left-to-right" evidence="28">
        <dbReference type="Rhea" id="RHEA:39956"/>
    </physiologicalReaction>
</comment>
<dbReference type="SUPFAM" id="SSF53474">
    <property type="entry name" value="alpha/beta-Hydrolases"/>
    <property type="match status" value="2"/>
</dbReference>
<evidence type="ECO:0000256" key="3">
    <source>
        <dbReference type="ARBA" id="ARBA00004879"/>
    </source>
</evidence>
<evidence type="ECO:0000256" key="23">
    <source>
        <dbReference type="ARBA" id="ARBA00036575"/>
    </source>
</evidence>
<name>A0A6A1QB07_BALPH</name>
<evidence type="ECO:0000256" key="36">
    <source>
        <dbReference type="ARBA" id="ARBA00048377"/>
    </source>
</evidence>
<comment type="catalytic activity">
    <reaction evidence="41">
        <text>1,2,3-trioctanoylglycerol + H2O = dioctanoylglycerol + octanoate + H(+)</text>
        <dbReference type="Rhea" id="RHEA:47864"/>
        <dbReference type="ChEBI" id="CHEBI:15377"/>
        <dbReference type="ChEBI" id="CHEBI:15378"/>
        <dbReference type="ChEBI" id="CHEBI:25646"/>
        <dbReference type="ChEBI" id="CHEBI:76978"/>
        <dbReference type="ChEBI" id="CHEBI:88066"/>
    </reaction>
    <physiologicalReaction direction="left-to-right" evidence="41">
        <dbReference type="Rhea" id="RHEA:47865"/>
    </physiologicalReaction>
</comment>
<comment type="catalytic activity">
    <reaction evidence="39">
        <text>1,2-dioctanoyl-3-O-[alpha-D-galactosyl-(1-&gt;6)-beta-D-galactosyl]-sn-glycerol + H2O = octanoyl-3-O-[alpha-D-galactosyl-(1-&gt;6)-beta-D-galactosyl]-sn-glycerol + octanoate + H(+)</text>
        <dbReference type="Rhea" id="RHEA:48692"/>
        <dbReference type="ChEBI" id="CHEBI:15377"/>
        <dbReference type="ChEBI" id="CHEBI:15378"/>
        <dbReference type="ChEBI" id="CHEBI:25646"/>
        <dbReference type="ChEBI" id="CHEBI:90457"/>
        <dbReference type="ChEBI" id="CHEBI:90768"/>
    </reaction>
    <physiologicalReaction direction="left-to-right" evidence="39">
        <dbReference type="Rhea" id="RHEA:48693"/>
    </physiologicalReaction>
</comment>
<evidence type="ECO:0000256" key="17">
    <source>
        <dbReference type="ARBA" id="ARBA00023329"/>
    </source>
</evidence>
<evidence type="ECO:0000256" key="30">
    <source>
        <dbReference type="ARBA" id="ARBA00047438"/>
    </source>
</evidence>
<evidence type="ECO:0000256" key="10">
    <source>
        <dbReference type="ARBA" id="ARBA00022837"/>
    </source>
</evidence>
<comment type="catalytic activity">
    <reaction evidence="37">
        <text>1,2,3-tri-(9Z-octadecenoyl)-glycerol + H2O = di-(9Z)-octadecenoylglycerol + (9Z)-octadecenoate + H(+)</text>
        <dbReference type="Rhea" id="RHEA:38575"/>
        <dbReference type="ChEBI" id="CHEBI:15377"/>
        <dbReference type="ChEBI" id="CHEBI:15378"/>
        <dbReference type="ChEBI" id="CHEBI:30823"/>
        <dbReference type="ChEBI" id="CHEBI:53753"/>
        <dbReference type="ChEBI" id="CHEBI:75945"/>
    </reaction>
    <physiologicalReaction direction="left-to-right" evidence="37">
        <dbReference type="Rhea" id="RHEA:38576"/>
    </physiologicalReaction>
</comment>
<keyword evidence="11" id="KW-0442">Lipid degradation</keyword>
<evidence type="ECO:0000256" key="44">
    <source>
        <dbReference type="PIRSR" id="PIRSR000865-2"/>
    </source>
</evidence>
<comment type="catalytic activity">
    <reaction evidence="18">
        <text>a triacylglycerol + H2O = a diacylglycerol + a fatty acid + H(+)</text>
        <dbReference type="Rhea" id="RHEA:12044"/>
        <dbReference type="ChEBI" id="CHEBI:15377"/>
        <dbReference type="ChEBI" id="CHEBI:15378"/>
        <dbReference type="ChEBI" id="CHEBI:17855"/>
        <dbReference type="ChEBI" id="CHEBI:18035"/>
        <dbReference type="ChEBI" id="CHEBI:28868"/>
        <dbReference type="EC" id="3.1.1.3"/>
    </reaction>
    <physiologicalReaction direction="left-to-right" evidence="18">
        <dbReference type="Rhea" id="RHEA:12045"/>
    </physiologicalReaction>
</comment>
<comment type="caution">
    <text evidence="45">Lacks conserved residue(s) required for the propagation of feature annotation.</text>
</comment>
<evidence type="ECO:0000256" key="8">
    <source>
        <dbReference type="ARBA" id="ARBA00022723"/>
    </source>
</evidence>
<feature type="binding site" evidence="44">
    <location>
        <position position="232"/>
    </location>
    <ligand>
        <name>Ca(2+)</name>
        <dbReference type="ChEBI" id="CHEBI:29108"/>
    </ligand>
</feature>
<dbReference type="InterPro" id="IPR016272">
    <property type="entry name" value="Lipase_LIPH"/>
</dbReference>
<evidence type="ECO:0000313" key="50">
    <source>
        <dbReference type="Proteomes" id="UP000437017"/>
    </source>
</evidence>
<dbReference type="InterPro" id="IPR000734">
    <property type="entry name" value="TAG_lipase"/>
</dbReference>
<dbReference type="PANTHER" id="PTHR11610">
    <property type="entry name" value="LIPASE"/>
    <property type="match status" value="1"/>
</dbReference>
<comment type="catalytic activity">
    <reaction evidence="30">
        <text>1-(9Z-octadecenoyl)-glycerol + H2O = glycerol + (9Z)-octadecenoate + H(+)</text>
        <dbReference type="Rhea" id="RHEA:38487"/>
        <dbReference type="ChEBI" id="CHEBI:15377"/>
        <dbReference type="ChEBI" id="CHEBI:15378"/>
        <dbReference type="ChEBI" id="CHEBI:17754"/>
        <dbReference type="ChEBI" id="CHEBI:30823"/>
        <dbReference type="ChEBI" id="CHEBI:75342"/>
    </reaction>
    <physiologicalReaction direction="left-to-right" evidence="30">
        <dbReference type="Rhea" id="RHEA:38488"/>
    </physiologicalReaction>
</comment>
<organism evidence="49 50">
    <name type="scientific">Balaenoptera physalus</name>
    <name type="common">Fin whale</name>
    <name type="synonym">Balaena physalus</name>
    <dbReference type="NCBI Taxonomy" id="9770"/>
    <lineage>
        <taxon>Eukaryota</taxon>
        <taxon>Metazoa</taxon>
        <taxon>Chordata</taxon>
        <taxon>Craniata</taxon>
        <taxon>Vertebrata</taxon>
        <taxon>Euteleostomi</taxon>
        <taxon>Mammalia</taxon>
        <taxon>Eutheria</taxon>
        <taxon>Laurasiatheria</taxon>
        <taxon>Artiodactyla</taxon>
        <taxon>Whippomorpha</taxon>
        <taxon>Cetacea</taxon>
        <taxon>Mysticeti</taxon>
        <taxon>Balaenopteridae</taxon>
        <taxon>Balaenoptera</taxon>
    </lineage>
</organism>
<dbReference type="PANTHER" id="PTHR11610:SF165">
    <property type="entry name" value="PANCREATIC LIPASE-RELATED PROTEIN 2"/>
    <property type="match status" value="1"/>
</dbReference>
<dbReference type="CDD" id="cd00707">
    <property type="entry name" value="Pancreat_lipase_like"/>
    <property type="match status" value="1"/>
</dbReference>
<dbReference type="GO" id="GO:0004465">
    <property type="term" value="F:lipoprotein lipase activity"/>
    <property type="evidence" value="ECO:0007669"/>
    <property type="project" value="TreeGrafter"/>
</dbReference>
<evidence type="ECO:0000259" key="48">
    <source>
        <dbReference type="PROSITE" id="PS50095"/>
    </source>
</evidence>
<keyword evidence="10 44" id="KW-0106">Calcium</keyword>
<dbReference type="Pfam" id="PF00151">
    <property type="entry name" value="Lipase"/>
    <property type="match status" value="2"/>
</dbReference>
<comment type="catalytic activity">
    <reaction evidence="42">
        <text>long chain 1,2-diacyl-3-O-[alpha-D-galactosyl-(1-&gt;6)-beta-D-galactosyl]-sn-glycerol + H2O = long chain acyl-3-O-[alpha-D-galactosyl-(1-&gt;6)-beta-D-galactosyl]-sn-glycerol + a fatty acid + H(+)</text>
        <dbReference type="Rhea" id="RHEA:48708"/>
        <dbReference type="ChEBI" id="CHEBI:15377"/>
        <dbReference type="ChEBI" id="CHEBI:15378"/>
        <dbReference type="ChEBI" id="CHEBI:28868"/>
        <dbReference type="ChEBI" id="CHEBI:90463"/>
        <dbReference type="ChEBI" id="CHEBI:90774"/>
    </reaction>
    <physiologicalReaction direction="left-to-right" evidence="42">
        <dbReference type="Rhea" id="RHEA:48709"/>
    </physiologicalReaction>
</comment>
<comment type="catalytic activity">
    <reaction evidence="29">
        <text>1,2-didodecanoyl-3-O-[alpha-D-galactosyl-(1-&gt;6)-beta-D-galactosyl]-sn-glycerol + H2O = dodecanoyl-3-O-[alpha-D-galactosyl-(1-&gt;6)-beta-D-galactosyl]-sn-glycerol + dodecanoate + H(+)</text>
        <dbReference type="Rhea" id="RHEA:48516"/>
        <dbReference type="ChEBI" id="CHEBI:15377"/>
        <dbReference type="ChEBI" id="CHEBI:15378"/>
        <dbReference type="ChEBI" id="CHEBI:18262"/>
        <dbReference type="ChEBI" id="CHEBI:90337"/>
        <dbReference type="ChEBI" id="CHEBI:90359"/>
    </reaction>
    <physiologicalReaction direction="left-to-right" evidence="29">
        <dbReference type="Rhea" id="RHEA:48517"/>
    </physiologicalReaction>
</comment>
<dbReference type="AlphaFoldDB" id="A0A6A1QB07"/>
<dbReference type="FunFam" id="2.60.60.20:FF:000003">
    <property type="entry name" value="Triacylglycerol lipase"/>
    <property type="match status" value="1"/>
</dbReference>
<feature type="domain" description="PLAT" evidence="48">
    <location>
        <begin position="375"/>
        <end position="467"/>
    </location>
</feature>
<keyword evidence="16" id="KW-0966">Cell projection</keyword>
<dbReference type="GO" id="GO:0009395">
    <property type="term" value="P:phospholipid catabolic process"/>
    <property type="evidence" value="ECO:0007669"/>
    <property type="project" value="TreeGrafter"/>
</dbReference>
<dbReference type="EMBL" id="SGJD01000306">
    <property type="protein sequence ID" value="KAB0405744.1"/>
    <property type="molecule type" value="Genomic_DNA"/>
</dbReference>
<evidence type="ECO:0000256" key="45">
    <source>
        <dbReference type="PROSITE-ProRule" id="PRU00152"/>
    </source>
</evidence>
<dbReference type="EC" id="3.1.1.26" evidence="24"/>
<comment type="catalytic activity">
    <reaction evidence="34">
        <text>a 1,2-diacyl-3-O-[alpha-D-galactosyl-(1-&gt;6)-beta-D-galactosyl]-sn-glycerol + H2O = acyl-3-O-[alpha-D-galactosyl-(1-&gt;6)-beta-D-galactosyl]-sn-glycerol + a fatty acid + H(+)</text>
        <dbReference type="Rhea" id="RHEA:48372"/>
        <dbReference type="ChEBI" id="CHEBI:15377"/>
        <dbReference type="ChEBI" id="CHEBI:15378"/>
        <dbReference type="ChEBI" id="CHEBI:28396"/>
        <dbReference type="ChEBI" id="CHEBI:28868"/>
        <dbReference type="ChEBI" id="CHEBI:90310"/>
    </reaction>
    <physiologicalReaction direction="left-to-right" evidence="34">
        <dbReference type="Rhea" id="RHEA:48373"/>
    </physiologicalReaction>
</comment>
<evidence type="ECO:0000256" key="1">
    <source>
        <dbReference type="ARBA" id="ARBA00004487"/>
    </source>
</evidence>
<dbReference type="InterPro" id="IPR036392">
    <property type="entry name" value="PLAT/LH2_dom_sf"/>
</dbReference>
<sequence length="467" mass="52379">NLTSVLFVPLPAPGKEICYKPFGCFSDEKPWTRILQRPLKLFPWSPKDIDAHFLLYTNENPNNYQRINVTDLATIEASNFQLDRKTRFIIHGFLDKGEENWIIDLCKKMIKVEKVNCVCVDWKRGARTRYTQAVHNTRVVGAEIAFLIQGLSVNPCLGHILWVGGRERGRPAPRGTQGQPGDPWVEAEPESREPKKGLCYMKLQTSSLWGWLDPAQPGFQGTPEEVRLDPSDAMFVDVIHMDSAPMIPFLGFGMSQKAGHLDFYPNGGKEMPGCQKSALSTIIDINAIWEGTRDFVACNHLRSYKYYSSSILSPDGFLGYPCASYNEFQEGGCFPCPAEGCPKMGHYADQFQGKTRAVGQTFFLNTGSSGNFTRWRYRVSVTLAGKKKVSGHIKIALYGSNGNSKQYEIFKGSLLPDARHMHDTDVDLNVGEVQKVKFLWNNNVISLFQAKLGASRITVQSGEDRAE</sequence>
<dbReference type="Gene3D" id="2.60.60.20">
    <property type="entry name" value="PLAT/LH2 domain"/>
    <property type="match status" value="1"/>
</dbReference>
<evidence type="ECO:0000256" key="37">
    <source>
        <dbReference type="ARBA" id="ARBA00048386"/>
    </source>
</evidence>
<evidence type="ECO:0000256" key="7">
    <source>
        <dbReference type="ARBA" id="ARBA00022525"/>
    </source>
</evidence>
<dbReference type="Proteomes" id="UP000437017">
    <property type="component" value="Unassembled WGS sequence"/>
</dbReference>
<proteinExistence type="inferred from homology"/>
<comment type="catalytic activity">
    <reaction evidence="38">
        <text>long chain 1,2-diacyl-3-O-beta-D-galactosyl-sn-glycerol + H2O = long chain acyl-3-O-beta-D-galactosyl-sn-glycerol + a fatty acid + H(+)</text>
        <dbReference type="Rhea" id="RHEA:48700"/>
        <dbReference type="ChEBI" id="CHEBI:15377"/>
        <dbReference type="ChEBI" id="CHEBI:15378"/>
        <dbReference type="ChEBI" id="CHEBI:28868"/>
        <dbReference type="ChEBI" id="CHEBI:90477"/>
        <dbReference type="ChEBI" id="CHEBI:90770"/>
    </reaction>
    <physiologicalReaction direction="left-to-right" evidence="38">
        <dbReference type="Rhea" id="RHEA:48701"/>
    </physiologicalReaction>
</comment>
<evidence type="ECO:0000256" key="31">
    <source>
        <dbReference type="ARBA" id="ARBA00047618"/>
    </source>
</evidence>
<feature type="non-terminal residue" evidence="49">
    <location>
        <position position="1"/>
    </location>
</feature>
<evidence type="ECO:0000256" key="42">
    <source>
        <dbReference type="ARBA" id="ARBA00049352"/>
    </source>
</evidence>
<comment type="catalytic activity">
    <reaction evidence="43">
        <text>1,2-didodecanoyl-3-beta-D-galactosyl-sn-glycerol + H2O = dodecanoyl-3-beta-D-galactosyl-sn-glycerol + dodecanoate + H(+)</text>
        <dbReference type="Rhea" id="RHEA:48540"/>
        <dbReference type="ChEBI" id="CHEBI:15377"/>
        <dbReference type="ChEBI" id="CHEBI:15378"/>
        <dbReference type="ChEBI" id="CHEBI:18262"/>
        <dbReference type="ChEBI" id="CHEBI:90340"/>
        <dbReference type="ChEBI" id="CHEBI:90515"/>
    </reaction>
    <physiologicalReaction direction="left-to-right" evidence="43">
        <dbReference type="Rhea" id="RHEA:48541"/>
    </physiologicalReaction>
</comment>
<comment type="pathway">
    <text evidence="19">Glycolipid metabolism.</text>
</comment>
<dbReference type="GO" id="GO:0019433">
    <property type="term" value="P:triglyceride catabolic process"/>
    <property type="evidence" value="ECO:0007669"/>
    <property type="project" value="TreeGrafter"/>
</dbReference>
<evidence type="ECO:0000256" key="21">
    <source>
        <dbReference type="ARBA" id="ARBA00031485"/>
    </source>
</evidence>
<dbReference type="GO" id="GO:0046872">
    <property type="term" value="F:metal ion binding"/>
    <property type="evidence" value="ECO:0007669"/>
    <property type="project" value="UniProtKB-KW"/>
</dbReference>
<comment type="pathway">
    <text evidence="4">Lipid metabolism.</text>
</comment>
<evidence type="ECO:0000256" key="12">
    <source>
        <dbReference type="ARBA" id="ARBA00023098"/>
    </source>
</evidence>
<comment type="catalytic activity">
    <reaction evidence="33">
        <text>1,2,3-tripropanoylglycerol + H2O = dipropanoylglycerol + propanoate + H(+)</text>
        <dbReference type="Rhea" id="RHEA:48024"/>
        <dbReference type="ChEBI" id="CHEBI:15377"/>
        <dbReference type="ChEBI" id="CHEBI:15378"/>
        <dbReference type="ChEBI" id="CHEBI:17272"/>
        <dbReference type="ChEBI" id="CHEBI:88153"/>
        <dbReference type="ChEBI" id="CHEBI:88155"/>
    </reaction>
    <physiologicalReaction direction="left-to-right" evidence="33">
        <dbReference type="Rhea" id="RHEA:48025"/>
    </physiologicalReaction>
</comment>
<evidence type="ECO:0000313" key="49">
    <source>
        <dbReference type="EMBL" id="KAB0405744.1"/>
    </source>
</evidence>
<evidence type="ECO:0000256" key="27">
    <source>
        <dbReference type="ARBA" id="ARBA00042409"/>
    </source>
</evidence>
<evidence type="ECO:0000256" key="18">
    <source>
        <dbReference type="ARBA" id="ARBA00023369"/>
    </source>
</evidence>
<evidence type="ECO:0000256" key="40">
    <source>
        <dbReference type="ARBA" id="ARBA00049154"/>
    </source>
</evidence>
<dbReference type="PIRSF" id="PIRSF000865">
    <property type="entry name" value="Lipoprotein_lipase_LIPH"/>
    <property type="match status" value="1"/>
</dbReference>
<keyword evidence="13" id="KW-0472">Membrane</keyword>
<evidence type="ECO:0000256" key="20">
    <source>
        <dbReference type="ARBA" id="ARBA00024321"/>
    </source>
</evidence>
<dbReference type="GO" id="GO:0005615">
    <property type="term" value="C:extracellular space"/>
    <property type="evidence" value="ECO:0007669"/>
    <property type="project" value="TreeGrafter"/>
</dbReference>
<dbReference type="InterPro" id="IPR029058">
    <property type="entry name" value="AB_hydrolase_fold"/>
</dbReference>
<evidence type="ECO:0000256" key="13">
    <source>
        <dbReference type="ARBA" id="ARBA00023136"/>
    </source>
</evidence>
<dbReference type="OrthoDB" id="199913at2759"/>
<dbReference type="InterPro" id="IPR033906">
    <property type="entry name" value="Lipase_N"/>
</dbReference>
<comment type="pathway">
    <text evidence="3">Glycerolipid metabolism; triacylglycerol degradation.</text>
</comment>
<keyword evidence="9" id="KW-0378">Hydrolase</keyword>
<gene>
    <name evidence="49" type="ORF">E2I00_001585</name>
</gene>
<reference evidence="49 50" key="1">
    <citation type="journal article" date="2019" name="PLoS ONE">
        <title>Genomic analyses reveal an absence of contemporary introgressive admixture between fin whales and blue whales, despite known hybrids.</title>
        <authorList>
            <person name="Westbury M.V."/>
            <person name="Petersen B."/>
            <person name="Lorenzen E.D."/>
        </authorList>
    </citation>
    <scope>NUCLEOTIDE SEQUENCE [LARGE SCALE GENOMIC DNA]</scope>
    <source>
        <strain evidence="49">FinWhale-01</strain>
    </source>
</reference>
<dbReference type="GO" id="GO:0004620">
    <property type="term" value="F:phospholipase activity"/>
    <property type="evidence" value="ECO:0007669"/>
    <property type="project" value="TreeGrafter"/>
</dbReference>
<evidence type="ECO:0000256" key="33">
    <source>
        <dbReference type="ARBA" id="ARBA00047744"/>
    </source>
</evidence>
<evidence type="ECO:0000256" key="2">
    <source>
        <dbReference type="ARBA" id="ARBA00004613"/>
    </source>
</evidence>
<evidence type="ECO:0000256" key="43">
    <source>
        <dbReference type="ARBA" id="ARBA00049420"/>
    </source>
</evidence>
<dbReference type="SMART" id="SM00308">
    <property type="entry name" value="LH2"/>
    <property type="match status" value="1"/>
</dbReference>
<comment type="catalytic activity">
    <reaction evidence="23">
        <text>1-beta-D-galactosyl-2,3-didodecanoyl-sn-glycerol + H2O = 1-beta-D-galactosyl-dodecanoyl-sn-glycerol + dodecanoate + H(+)</text>
        <dbReference type="Rhea" id="RHEA:48536"/>
        <dbReference type="ChEBI" id="CHEBI:15377"/>
        <dbReference type="ChEBI" id="CHEBI:15378"/>
        <dbReference type="ChEBI" id="CHEBI:18262"/>
        <dbReference type="ChEBI" id="CHEBI:90342"/>
        <dbReference type="ChEBI" id="CHEBI:90514"/>
    </reaction>
    <physiologicalReaction direction="left-to-right" evidence="23">
        <dbReference type="Rhea" id="RHEA:48537"/>
    </physiologicalReaction>
</comment>
<evidence type="ECO:0000256" key="4">
    <source>
        <dbReference type="ARBA" id="ARBA00005189"/>
    </source>
</evidence>
<evidence type="ECO:0000256" key="16">
    <source>
        <dbReference type="ARBA" id="ARBA00023273"/>
    </source>
</evidence>
<evidence type="ECO:0000256" key="15">
    <source>
        <dbReference type="ARBA" id="ARBA00023180"/>
    </source>
</evidence>
<dbReference type="GO" id="GO:0043005">
    <property type="term" value="C:neuron projection"/>
    <property type="evidence" value="ECO:0007669"/>
    <property type="project" value="UniProtKB-SubCell"/>
</dbReference>
<evidence type="ECO:0000256" key="5">
    <source>
        <dbReference type="ARBA" id="ARBA00010701"/>
    </source>
</evidence>
<evidence type="ECO:0000256" key="34">
    <source>
        <dbReference type="ARBA" id="ARBA00048139"/>
    </source>
</evidence>
<protein>
    <recommendedName>
        <fullName evidence="25">Pancreatic lipase-related protein 2</fullName>
        <ecNumber evidence="24">3.1.1.26</ecNumber>
        <ecNumber evidence="6">3.1.1.3</ecNumber>
    </recommendedName>
    <alternativeName>
        <fullName evidence="26">Cytotoxic T lymphocyte lipase</fullName>
    </alternativeName>
    <alternativeName>
        <fullName evidence="27">Galactolipase</fullName>
    </alternativeName>
    <alternativeName>
        <fullName evidence="21">Triacylglycerol lipase</fullName>
    </alternativeName>
</protein>
<evidence type="ECO:0000256" key="26">
    <source>
        <dbReference type="ARBA" id="ARBA00042032"/>
    </source>
</evidence>
<evidence type="ECO:0000256" key="22">
    <source>
        <dbReference type="ARBA" id="ARBA00036503"/>
    </source>
</evidence>
<feature type="region of interest" description="Disordered" evidence="47">
    <location>
        <begin position="168"/>
        <end position="191"/>
    </location>
</feature>
<dbReference type="InterPro" id="IPR002331">
    <property type="entry name" value="Lipase_panc"/>
</dbReference>
<evidence type="ECO:0000256" key="28">
    <source>
        <dbReference type="ARBA" id="ARBA00047270"/>
    </source>
</evidence>
<evidence type="ECO:0000256" key="24">
    <source>
        <dbReference type="ARBA" id="ARBA00039152"/>
    </source>
</evidence>
<evidence type="ECO:0000256" key="25">
    <source>
        <dbReference type="ARBA" id="ARBA00041096"/>
    </source>
</evidence>
<evidence type="ECO:0000256" key="32">
    <source>
        <dbReference type="ARBA" id="ARBA00047741"/>
    </source>
</evidence>
<feature type="binding site" evidence="44">
    <location>
        <position position="229"/>
    </location>
    <ligand>
        <name>Ca(2+)</name>
        <dbReference type="ChEBI" id="CHEBI:29108"/>
    </ligand>
</feature>
<dbReference type="GO" id="GO:0042589">
    <property type="term" value="C:zymogen granule membrane"/>
    <property type="evidence" value="ECO:0007669"/>
    <property type="project" value="UniProtKB-SubCell"/>
</dbReference>
<dbReference type="GO" id="GO:0047714">
    <property type="term" value="F:galactolipase activity"/>
    <property type="evidence" value="ECO:0007669"/>
    <property type="project" value="UniProtKB-EC"/>
</dbReference>
<evidence type="ECO:0000256" key="14">
    <source>
        <dbReference type="ARBA" id="ARBA00023157"/>
    </source>
</evidence>
<evidence type="ECO:0000256" key="46">
    <source>
        <dbReference type="RuleBase" id="RU004262"/>
    </source>
</evidence>
<dbReference type="SUPFAM" id="SSF49723">
    <property type="entry name" value="Lipase/lipooxygenase domain (PLAT/LH2 domain)"/>
    <property type="match status" value="1"/>
</dbReference>
<evidence type="ECO:0000256" key="19">
    <source>
        <dbReference type="ARBA" id="ARBA00023590"/>
    </source>
</evidence>
<evidence type="ECO:0000256" key="39">
    <source>
        <dbReference type="ARBA" id="ARBA00049076"/>
    </source>
</evidence>
<keyword evidence="17" id="KW-0968">Cytoplasmic vesicle</keyword>
<evidence type="ECO:0000256" key="29">
    <source>
        <dbReference type="ARBA" id="ARBA00047296"/>
    </source>
</evidence>
<dbReference type="Gene3D" id="3.40.50.1820">
    <property type="entry name" value="alpha/beta hydrolase"/>
    <property type="match status" value="2"/>
</dbReference>
<dbReference type="InterPro" id="IPR013818">
    <property type="entry name" value="Lipase"/>
</dbReference>
<keyword evidence="7" id="KW-0964">Secreted</keyword>
<evidence type="ECO:0000256" key="11">
    <source>
        <dbReference type="ARBA" id="ARBA00022963"/>
    </source>
</evidence>
<keyword evidence="15" id="KW-0325">Glycoprotein</keyword>
<evidence type="ECO:0000256" key="9">
    <source>
        <dbReference type="ARBA" id="ARBA00022801"/>
    </source>
</evidence>
<evidence type="ECO:0000256" key="35">
    <source>
        <dbReference type="ARBA" id="ARBA00048268"/>
    </source>
</evidence>
<comment type="catalytic activity">
    <reaction evidence="36">
        <text>1,2,3-tributanoylglycerol + H2O = dibutanoylglycerol + butanoate + H(+)</text>
        <dbReference type="Rhea" id="RHEA:40475"/>
        <dbReference type="ChEBI" id="CHEBI:15377"/>
        <dbReference type="ChEBI" id="CHEBI:15378"/>
        <dbReference type="ChEBI" id="CHEBI:17968"/>
        <dbReference type="ChEBI" id="CHEBI:35020"/>
        <dbReference type="ChEBI" id="CHEBI:76478"/>
    </reaction>
    <physiologicalReaction direction="left-to-right" evidence="36">
        <dbReference type="Rhea" id="RHEA:40476"/>
    </physiologicalReaction>
</comment>
<dbReference type="PRINTS" id="PR00821">
    <property type="entry name" value="TAGLIPASE"/>
</dbReference>
<feature type="binding site" evidence="44">
    <location>
        <position position="224"/>
    </location>
    <ligand>
        <name>Ca(2+)</name>
        <dbReference type="ChEBI" id="CHEBI:29108"/>
    </ligand>
</feature>
<evidence type="ECO:0000256" key="6">
    <source>
        <dbReference type="ARBA" id="ARBA00013279"/>
    </source>
</evidence>
<comment type="catalytic activity">
    <reaction evidence="35">
        <text>1,2-dioctanoyl-3-O-beta-D-galactosyl-sn-glycerol + H2O = octanoyl-3-(beta-D-galactosyl)-sn-glycerol + octanoate + H(+)</text>
        <dbReference type="Rhea" id="RHEA:48696"/>
        <dbReference type="ChEBI" id="CHEBI:15377"/>
        <dbReference type="ChEBI" id="CHEBI:15378"/>
        <dbReference type="ChEBI" id="CHEBI:25646"/>
        <dbReference type="ChEBI" id="CHEBI:90453"/>
        <dbReference type="ChEBI" id="CHEBI:90769"/>
    </reaction>
    <physiologicalReaction direction="left-to-right" evidence="35">
        <dbReference type="Rhea" id="RHEA:48697"/>
    </physiologicalReaction>
</comment>
<dbReference type="Pfam" id="PF01477">
    <property type="entry name" value="PLAT"/>
    <property type="match status" value="1"/>
</dbReference>
<dbReference type="PRINTS" id="PR00823">
    <property type="entry name" value="PANCLIPASE"/>
</dbReference>
<comment type="similarity">
    <text evidence="5 46">Belongs to the AB hydrolase superfamily. Lipase family.</text>
</comment>
<keyword evidence="8 44" id="KW-0479">Metal-binding</keyword>
<feature type="binding site" evidence="44">
    <location>
        <position position="227"/>
    </location>
    <ligand>
        <name>Ca(2+)</name>
        <dbReference type="ChEBI" id="CHEBI:29108"/>
    </ligand>
</feature>
<comment type="catalytic activity">
    <reaction evidence="31">
        <text>1,2-didecanoylglycerol + H2O = decanoylglycerol + decanoate + H(+)</text>
        <dbReference type="Rhea" id="RHEA:48596"/>
        <dbReference type="ChEBI" id="CHEBI:11152"/>
        <dbReference type="ChEBI" id="CHEBI:15377"/>
        <dbReference type="ChEBI" id="CHEBI:15378"/>
        <dbReference type="ChEBI" id="CHEBI:27689"/>
        <dbReference type="ChEBI" id="CHEBI:90605"/>
    </reaction>
    <physiologicalReaction direction="left-to-right" evidence="31">
        <dbReference type="Rhea" id="RHEA:48597"/>
    </physiologicalReaction>
</comment>
<evidence type="ECO:0000256" key="41">
    <source>
        <dbReference type="ARBA" id="ARBA00049290"/>
    </source>
</evidence>
<evidence type="ECO:0000256" key="38">
    <source>
        <dbReference type="ARBA" id="ARBA00048546"/>
    </source>
</evidence>
<keyword evidence="14" id="KW-1015">Disulfide bond</keyword>
<comment type="catalytic activity">
    <reaction evidence="40">
        <text>a 1,2-diacyl-sn-glycero-3-phosphocholine + H2O = a monoacyl-sn-glycero-3-phosphocholine + a fatty acid + H(+)</text>
        <dbReference type="Rhea" id="RHEA:44664"/>
        <dbReference type="ChEBI" id="CHEBI:15377"/>
        <dbReference type="ChEBI" id="CHEBI:15378"/>
        <dbReference type="ChEBI" id="CHEBI:28868"/>
        <dbReference type="ChEBI" id="CHEBI:57643"/>
        <dbReference type="ChEBI" id="CHEBI:84465"/>
    </reaction>
    <physiologicalReaction direction="left-to-right" evidence="40">
        <dbReference type="Rhea" id="RHEA:44665"/>
    </physiologicalReaction>
</comment>
<dbReference type="EC" id="3.1.1.3" evidence="6"/>
<dbReference type="InterPro" id="IPR001024">
    <property type="entry name" value="PLAT/LH2_dom"/>
</dbReference>
<evidence type="ECO:0000256" key="47">
    <source>
        <dbReference type="SAM" id="MobiDB-lite"/>
    </source>
</evidence>
<accession>A0A6A1QB07</accession>
<keyword evidence="50" id="KW-1185">Reference proteome</keyword>
<comment type="subcellular location">
    <subcellularLocation>
        <location evidence="1">Cell projection</location>
        <location evidence="1">Neuron projection</location>
    </subcellularLocation>
    <subcellularLocation>
        <location evidence="2">Secreted</location>
    </subcellularLocation>
    <subcellularLocation>
        <location evidence="20">Zymogen granule membrane</location>
        <topology evidence="20">Peripheral membrane protein</topology>
    </subcellularLocation>
</comment>
<comment type="catalytic activity">
    <reaction evidence="32">
        <text>di-(9Z)-octadecenoylglycerol + H2O = (9Z-octadecenoyl)-glycerol + (9Z)-octadecenoate + H(+)</text>
        <dbReference type="Rhea" id="RHEA:47868"/>
        <dbReference type="ChEBI" id="CHEBI:15377"/>
        <dbReference type="ChEBI" id="CHEBI:15378"/>
        <dbReference type="ChEBI" id="CHEBI:30823"/>
        <dbReference type="ChEBI" id="CHEBI:75937"/>
        <dbReference type="ChEBI" id="CHEBI:75945"/>
    </reaction>
    <physiologicalReaction direction="left-to-right" evidence="32">
        <dbReference type="Rhea" id="RHEA:47869"/>
    </physiologicalReaction>
</comment>